<dbReference type="InterPro" id="IPR050640">
    <property type="entry name" value="Bact_2-comp_sensor_kinase"/>
</dbReference>
<dbReference type="Proteomes" id="UP001207742">
    <property type="component" value="Unassembled WGS sequence"/>
</dbReference>
<keyword evidence="3" id="KW-0418">Kinase</keyword>
<feature type="transmembrane region" description="Helical" evidence="1">
    <location>
        <begin position="119"/>
        <end position="135"/>
    </location>
</feature>
<dbReference type="EMBL" id="JAPDNS010000001">
    <property type="protein sequence ID" value="MCW3484297.1"/>
    <property type="molecule type" value="Genomic_DNA"/>
</dbReference>
<dbReference type="PANTHER" id="PTHR34220:SF7">
    <property type="entry name" value="SENSOR HISTIDINE KINASE YPDA"/>
    <property type="match status" value="1"/>
</dbReference>
<accession>A0ABT3IK14</accession>
<gene>
    <name evidence="3" type="ORF">OL497_10355</name>
</gene>
<dbReference type="RefSeq" id="WP_264729826.1">
    <property type="nucleotide sequence ID" value="NZ_JAPDNR010000001.1"/>
</dbReference>
<evidence type="ECO:0000313" key="4">
    <source>
        <dbReference type="Proteomes" id="UP001207742"/>
    </source>
</evidence>
<protein>
    <submittedName>
        <fullName evidence="3">Histidine kinase</fullName>
    </submittedName>
</protein>
<comment type="caution">
    <text evidence="3">The sequence shown here is derived from an EMBL/GenBank/DDBJ whole genome shotgun (WGS) entry which is preliminary data.</text>
</comment>
<dbReference type="GO" id="GO:0016301">
    <property type="term" value="F:kinase activity"/>
    <property type="evidence" value="ECO:0007669"/>
    <property type="project" value="UniProtKB-KW"/>
</dbReference>
<dbReference type="InterPro" id="IPR010559">
    <property type="entry name" value="Sig_transdc_His_kin_internal"/>
</dbReference>
<feature type="transmembrane region" description="Helical" evidence="1">
    <location>
        <begin position="46"/>
        <end position="68"/>
    </location>
</feature>
<feature type="transmembrane region" description="Helical" evidence="1">
    <location>
        <begin position="14"/>
        <end position="34"/>
    </location>
</feature>
<keyword evidence="4" id="KW-1185">Reference proteome</keyword>
<keyword evidence="1" id="KW-0812">Transmembrane</keyword>
<dbReference type="Pfam" id="PF06580">
    <property type="entry name" value="His_kinase"/>
    <property type="match status" value="1"/>
</dbReference>
<feature type="transmembrane region" description="Helical" evidence="1">
    <location>
        <begin position="75"/>
        <end position="99"/>
    </location>
</feature>
<reference evidence="3 4" key="1">
    <citation type="submission" date="2022-10" db="EMBL/GenBank/DDBJ databases">
        <title>Chitinophaga nivalis PC15 sp. nov., isolated from Pyeongchang county, South Korea.</title>
        <authorList>
            <person name="Trinh H.N."/>
        </authorList>
    </citation>
    <scope>NUCLEOTIDE SEQUENCE [LARGE SCALE GENOMIC DNA]</scope>
    <source>
        <strain evidence="3 4">PC14</strain>
    </source>
</reference>
<sequence length="343" mass="40577">MNSAYSISSKQKKIGYHILFWVCYTLLNHFITFSRHNGHAYIQDSIGQYLVAALIFYCNTNYTLPVFFARKRYRAFALAVILLSFFSFGIKLILYLKILPLFGLPAMSDSLPSLYLMNSWWWYQYTLWGFGYWFVKTTLAREREKSLLVNENMAAEYAYLKAQINPHFLYNVLNFFYARALNLSAELADGILNLADIMRYIINNEGNELKRIPLYKEIEQINNVIRIHQLRFNQELKVTFIAEDDYTHVKINPFILITLVENAFKHRELLHSKSLVIKLNYDPCIALLQLFISHEKTIVPHTPPADVGMEDLRRRLQLIYKEKYHLFVQDDHQHYEINLSIYL</sequence>
<keyword evidence="1" id="KW-0472">Membrane</keyword>
<dbReference type="PANTHER" id="PTHR34220">
    <property type="entry name" value="SENSOR HISTIDINE KINASE YPDA"/>
    <property type="match status" value="1"/>
</dbReference>
<evidence type="ECO:0000313" key="3">
    <source>
        <dbReference type="EMBL" id="MCW3484297.1"/>
    </source>
</evidence>
<evidence type="ECO:0000256" key="1">
    <source>
        <dbReference type="SAM" id="Phobius"/>
    </source>
</evidence>
<name>A0ABT3IK14_9BACT</name>
<proteinExistence type="predicted"/>
<keyword evidence="3" id="KW-0808">Transferase</keyword>
<evidence type="ECO:0000259" key="2">
    <source>
        <dbReference type="Pfam" id="PF06580"/>
    </source>
</evidence>
<organism evidence="3 4">
    <name type="scientific">Chitinophaga nivalis</name>
    <dbReference type="NCBI Taxonomy" id="2991709"/>
    <lineage>
        <taxon>Bacteria</taxon>
        <taxon>Pseudomonadati</taxon>
        <taxon>Bacteroidota</taxon>
        <taxon>Chitinophagia</taxon>
        <taxon>Chitinophagales</taxon>
        <taxon>Chitinophagaceae</taxon>
        <taxon>Chitinophaga</taxon>
    </lineage>
</organism>
<keyword evidence="1" id="KW-1133">Transmembrane helix</keyword>
<feature type="domain" description="Signal transduction histidine kinase internal region" evidence="2">
    <location>
        <begin position="155"/>
        <end position="235"/>
    </location>
</feature>